<sequence>MDKAADEPVHVRLRLYRALATTLPARSARFAELTKLADELESIETRSRQLRLDLGEEGHSTGSGQGGER</sequence>
<organism evidence="2 3">
    <name type="scientific">Opitutus terrae (strain DSM 11246 / JCM 15787 / PB90-1)</name>
    <dbReference type="NCBI Taxonomy" id="452637"/>
    <lineage>
        <taxon>Bacteria</taxon>
        <taxon>Pseudomonadati</taxon>
        <taxon>Verrucomicrobiota</taxon>
        <taxon>Opitutia</taxon>
        <taxon>Opitutales</taxon>
        <taxon>Opitutaceae</taxon>
        <taxon>Opitutus</taxon>
    </lineage>
</organism>
<proteinExistence type="predicted"/>
<reference evidence="2 3" key="1">
    <citation type="journal article" date="2011" name="J. Bacteriol.">
        <title>Genome sequence of the verrucomicrobium Opitutus terrae PB90-1, an abundant inhabitant of rice paddy soil ecosystems.</title>
        <authorList>
            <person name="van Passel M.W."/>
            <person name="Kant R."/>
            <person name="Palva A."/>
            <person name="Copeland A."/>
            <person name="Lucas S."/>
            <person name="Lapidus A."/>
            <person name="Glavina del Rio T."/>
            <person name="Pitluck S."/>
            <person name="Goltsman E."/>
            <person name="Clum A."/>
            <person name="Sun H."/>
            <person name="Schmutz J."/>
            <person name="Larimer F.W."/>
            <person name="Land M.L."/>
            <person name="Hauser L."/>
            <person name="Kyrpides N."/>
            <person name="Mikhailova N."/>
            <person name="Richardson P.P."/>
            <person name="Janssen P.H."/>
            <person name="de Vos W.M."/>
            <person name="Smidt H."/>
        </authorList>
    </citation>
    <scope>NUCLEOTIDE SEQUENCE [LARGE SCALE GENOMIC DNA]</scope>
    <source>
        <strain evidence="3">DSM 11246 / JCM 15787 / PB90-1</strain>
    </source>
</reference>
<protein>
    <submittedName>
        <fullName evidence="2">Uncharacterized protein</fullName>
    </submittedName>
</protein>
<dbReference type="AlphaFoldDB" id="B1ZUB9"/>
<dbReference type="HOGENOM" id="CLU_2771852_0_0_0"/>
<dbReference type="STRING" id="452637.Oter_3404"/>
<dbReference type="KEGG" id="ote:Oter_3404"/>
<evidence type="ECO:0000313" key="3">
    <source>
        <dbReference type="Proteomes" id="UP000007013"/>
    </source>
</evidence>
<dbReference type="Proteomes" id="UP000007013">
    <property type="component" value="Chromosome"/>
</dbReference>
<evidence type="ECO:0000256" key="1">
    <source>
        <dbReference type="SAM" id="MobiDB-lite"/>
    </source>
</evidence>
<gene>
    <name evidence="2" type="ordered locus">Oter_3404</name>
</gene>
<evidence type="ECO:0000313" key="2">
    <source>
        <dbReference type="EMBL" id="ACB76681.1"/>
    </source>
</evidence>
<accession>B1ZUB9</accession>
<dbReference type="EMBL" id="CP001032">
    <property type="protein sequence ID" value="ACB76681.1"/>
    <property type="molecule type" value="Genomic_DNA"/>
</dbReference>
<keyword evidence="3" id="KW-1185">Reference proteome</keyword>
<feature type="region of interest" description="Disordered" evidence="1">
    <location>
        <begin position="50"/>
        <end position="69"/>
    </location>
</feature>
<name>B1ZUB9_OPITP</name>
<feature type="compositionally biased region" description="Basic and acidic residues" evidence="1">
    <location>
        <begin position="50"/>
        <end position="59"/>
    </location>
</feature>